<organism evidence="3 4">
    <name type="scientific">Streptomyces showdoensis</name>
    <dbReference type="NCBI Taxonomy" id="68268"/>
    <lineage>
        <taxon>Bacteria</taxon>
        <taxon>Bacillati</taxon>
        <taxon>Actinomycetota</taxon>
        <taxon>Actinomycetes</taxon>
        <taxon>Kitasatosporales</taxon>
        <taxon>Streptomycetaceae</taxon>
        <taxon>Streptomyces</taxon>
    </lineage>
</organism>
<feature type="domain" description="N-acetyltransferase" evidence="2">
    <location>
        <begin position="10"/>
        <end position="71"/>
    </location>
</feature>
<dbReference type="OrthoDB" id="2061990at2"/>
<evidence type="ECO:0000259" key="2">
    <source>
        <dbReference type="Pfam" id="PF13302"/>
    </source>
</evidence>
<evidence type="ECO:0000256" key="1">
    <source>
        <dbReference type="SAM" id="MobiDB-lite"/>
    </source>
</evidence>
<sequence>MSAARAVPALRPWEEGDAEVLVRHHGDPQMRRWLATHLDSVEQARAWIAEQNRGRAAGSRVAFAVVEAPDPADGAGGAGGAADGAGGAGGAADGAGGA</sequence>
<dbReference type="SUPFAM" id="SSF55729">
    <property type="entry name" value="Acyl-CoA N-acyltransferases (Nat)"/>
    <property type="match status" value="1"/>
</dbReference>
<evidence type="ECO:0000313" key="4">
    <source>
        <dbReference type="Proteomes" id="UP000265325"/>
    </source>
</evidence>
<dbReference type="Pfam" id="PF13302">
    <property type="entry name" value="Acetyltransf_3"/>
    <property type="match status" value="1"/>
</dbReference>
<accession>A0A2P2GC60</accession>
<dbReference type="GO" id="GO:0016747">
    <property type="term" value="F:acyltransferase activity, transferring groups other than amino-acyl groups"/>
    <property type="evidence" value="ECO:0007669"/>
    <property type="project" value="InterPro"/>
</dbReference>
<dbReference type="Gene3D" id="3.40.630.30">
    <property type="match status" value="1"/>
</dbReference>
<comment type="caution">
    <text evidence="3">The sequence shown here is derived from an EMBL/GenBank/DDBJ whole genome shotgun (WGS) entry which is preliminary data.</text>
</comment>
<reference evidence="3 4" key="1">
    <citation type="submission" date="2015-05" db="EMBL/GenBank/DDBJ databases">
        <title>Draft Genome assembly of Streptomyces showdoensis.</title>
        <authorList>
            <person name="Thapa K.K."/>
            <person name="Metsa-Ketela M."/>
        </authorList>
    </citation>
    <scope>NUCLEOTIDE SEQUENCE [LARGE SCALE GENOMIC DNA]</scope>
    <source>
        <strain evidence="3 4">ATCC 15227</strain>
    </source>
</reference>
<dbReference type="RefSeq" id="WP_046912494.1">
    <property type="nucleotide sequence ID" value="NZ_LAQS01000133.1"/>
</dbReference>
<gene>
    <name evidence="3" type="ORF">VO63_36620</name>
</gene>
<keyword evidence="4" id="KW-1185">Reference proteome</keyword>
<name>A0A2P2GC60_STREW</name>
<feature type="region of interest" description="Disordered" evidence="1">
    <location>
        <begin position="70"/>
        <end position="98"/>
    </location>
</feature>
<dbReference type="Proteomes" id="UP000265325">
    <property type="component" value="Unassembled WGS sequence"/>
</dbReference>
<proteinExistence type="predicted"/>
<dbReference type="InterPro" id="IPR016181">
    <property type="entry name" value="Acyl_CoA_acyltransferase"/>
</dbReference>
<dbReference type="InterPro" id="IPR000182">
    <property type="entry name" value="GNAT_dom"/>
</dbReference>
<evidence type="ECO:0000313" key="3">
    <source>
        <dbReference type="EMBL" id="KKZ68992.1"/>
    </source>
</evidence>
<feature type="non-terminal residue" evidence="3">
    <location>
        <position position="98"/>
    </location>
</feature>
<protein>
    <recommendedName>
        <fullName evidence="2">N-acetyltransferase domain-containing protein</fullName>
    </recommendedName>
</protein>
<dbReference type="EMBL" id="LAQS01000133">
    <property type="protein sequence ID" value="KKZ68992.1"/>
    <property type="molecule type" value="Genomic_DNA"/>
</dbReference>
<feature type="compositionally biased region" description="Gly residues" evidence="1">
    <location>
        <begin position="74"/>
        <end position="98"/>
    </location>
</feature>
<dbReference type="AlphaFoldDB" id="A0A2P2GC60"/>